<keyword evidence="2" id="KW-0479">Metal-binding</keyword>
<dbReference type="InterPro" id="IPR051335">
    <property type="entry name" value="Alanyl-tRNA_Editing_Enzymes"/>
</dbReference>
<evidence type="ECO:0000256" key="4">
    <source>
        <dbReference type="SAM" id="Coils"/>
    </source>
</evidence>
<keyword evidence="7" id="KW-1185">Reference proteome</keyword>
<dbReference type="InterPro" id="IPR018165">
    <property type="entry name" value="Ala-tRNA-synth_IIc_core"/>
</dbReference>
<name>A0ABX8RAZ6_9CLOT</name>
<sequence length="400" mass="45900">MTKKLFYDNIYQKEFTANIASVKEIDGKFHIELNQTAFYPEGGGQPCDKGTIEGLEVSYVYEKNNKIYHIIDREPPKLHLLKCAINWERRFDHMQQHLGQHILSACFHKLFDAKTVGFHLGNEFVTIDITLNNISPVQIEKVEYFANQVVFNNLHVKQLYPTASKLSELPLRKPPKVKENIRIIEIDQFDFSPCCGTHSSHTGEVGVIKIRKWEKIRGNIRIEFVCGNRALKDFYWKNDTINKISKLLSVKDIDALSGVERIFSQYNSQKKEIRKLKEQLLDYEASTFYQSAYIVNNIKIINNIFDNRNFEDIRNLAAKIVSKPDVIVLFGLKNEKAQMILSCSKEIDINMTKVFKEVCPIINGRGGGNAHTAQGGGDQTSKLEEALKTAQDIIIHQYLV</sequence>
<evidence type="ECO:0000313" key="6">
    <source>
        <dbReference type="EMBL" id="QXM06223.1"/>
    </source>
</evidence>
<organism evidence="6 7">
    <name type="scientific">Crassaminicella indica</name>
    <dbReference type="NCBI Taxonomy" id="2855394"/>
    <lineage>
        <taxon>Bacteria</taxon>
        <taxon>Bacillati</taxon>
        <taxon>Bacillota</taxon>
        <taxon>Clostridia</taxon>
        <taxon>Eubacteriales</taxon>
        <taxon>Clostridiaceae</taxon>
        <taxon>Crassaminicella</taxon>
    </lineage>
</organism>
<gene>
    <name evidence="6" type="ORF">KVH43_12890</name>
</gene>
<evidence type="ECO:0000259" key="5">
    <source>
        <dbReference type="PROSITE" id="PS50860"/>
    </source>
</evidence>
<protein>
    <submittedName>
        <fullName evidence="6">Alanyl-tRNA editing protein AlaX-L</fullName>
    </submittedName>
</protein>
<reference evidence="6" key="1">
    <citation type="submission" date="2021-07" db="EMBL/GenBank/DDBJ databases">
        <title>Complete genome sequence of Crassaminicella sp. 143-21, isolated from a deep-sea hydrothermal vent.</title>
        <authorList>
            <person name="Li X."/>
        </authorList>
    </citation>
    <scope>NUCLEOTIDE SEQUENCE</scope>
    <source>
        <strain evidence="6">143-21</strain>
    </source>
</reference>
<keyword evidence="3" id="KW-0862">Zinc</keyword>
<keyword evidence="4" id="KW-0175">Coiled coil</keyword>
<dbReference type="InterPro" id="IPR012947">
    <property type="entry name" value="tRNA_SAD"/>
</dbReference>
<dbReference type="PROSITE" id="PS50860">
    <property type="entry name" value="AA_TRNA_LIGASE_II_ALA"/>
    <property type="match status" value="1"/>
</dbReference>
<feature type="domain" description="Alanyl-transfer RNA synthetases family profile" evidence="5">
    <location>
        <begin position="1"/>
        <end position="236"/>
    </location>
</feature>
<comment type="subcellular location">
    <subcellularLocation>
        <location evidence="1">Cytoplasm</location>
    </subcellularLocation>
</comment>
<dbReference type="RefSeq" id="WP_218282919.1">
    <property type="nucleotide sequence ID" value="NZ_CP078093.1"/>
</dbReference>
<proteinExistence type="predicted"/>
<dbReference type="PANTHER" id="PTHR43462:SF1">
    <property type="entry name" value="ALANYL-TRNA EDITING PROTEIN AARSD1"/>
    <property type="match status" value="1"/>
</dbReference>
<dbReference type="Pfam" id="PF02272">
    <property type="entry name" value="DHHA1"/>
    <property type="match status" value="1"/>
</dbReference>
<evidence type="ECO:0000313" key="7">
    <source>
        <dbReference type="Proteomes" id="UP000886818"/>
    </source>
</evidence>
<evidence type="ECO:0000256" key="3">
    <source>
        <dbReference type="ARBA" id="ARBA00022833"/>
    </source>
</evidence>
<dbReference type="PANTHER" id="PTHR43462">
    <property type="entry name" value="ALANYL-TRNA EDITING PROTEIN"/>
    <property type="match status" value="1"/>
</dbReference>
<dbReference type="EMBL" id="CP078093">
    <property type="protein sequence ID" value="QXM06223.1"/>
    <property type="molecule type" value="Genomic_DNA"/>
</dbReference>
<dbReference type="InterPro" id="IPR003156">
    <property type="entry name" value="DHHA1_dom"/>
</dbReference>
<dbReference type="Proteomes" id="UP000886818">
    <property type="component" value="Chromosome"/>
</dbReference>
<evidence type="ECO:0000256" key="2">
    <source>
        <dbReference type="ARBA" id="ARBA00022723"/>
    </source>
</evidence>
<evidence type="ECO:0000256" key="1">
    <source>
        <dbReference type="ARBA" id="ARBA00004496"/>
    </source>
</evidence>
<accession>A0ABX8RAZ6</accession>
<dbReference type="Pfam" id="PF07973">
    <property type="entry name" value="tRNA_SAD"/>
    <property type="match status" value="1"/>
</dbReference>
<dbReference type="SMART" id="SM00863">
    <property type="entry name" value="tRNA_SAD"/>
    <property type="match status" value="1"/>
</dbReference>
<feature type="coiled-coil region" evidence="4">
    <location>
        <begin position="259"/>
        <end position="286"/>
    </location>
</feature>